<dbReference type="OrthoDB" id="224281at2157"/>
<accession>M0M714</accession>
<dbReference type="Pfam" id="PF13474">
    <property type="entry name" value="SnoaL_3"/>
    <property type="match status" value="1"/>
</dbReference>
<dbReference type="Proteomes" id="UP000011566">
    <property type="component" value="Unassembled WGS sequence"/>
</dbReference>
<evidence type="ECO:0000313" key="3">
    <source>
        <dbReference type="Proteomes" id="UP000011566"/>
    </source>
</evidence>
<proteinExistence type="predicted"/>
<gene>
    <name evidence="2" type="ORF">C447_02045</name>
</gene>
<dbReference type="InterPro" id="IPR037401">
    <property type="entry name" value="SnoaL-like"/>
</dbReference>
<evidence type="ECO:0000259" key="1">
    <source>
        <dbReference type="Pfam" id="PF13474"/>
    </source>
</evidence>
<dbReference type="EMBL" id="AOMB01000005">
    <property type="protein sequence ID" value="EMA41597.1"/>
    <property type="molecule type" value="Genomic_DNA"/>
</dbReference>
<feature type="domain" description="SnoaL-like" evidence="1">
    <location>
        <begin position="4"/>
        <end position="125"/>
    </location>
</feature>
<name>M0M714_9EURY</name>
<dbReference type="PATRIC" id="fig|1132509.6.peg.477"/>
<organism evidence="2 3">
    <name type="scientific">Halococcus hamelinensis 100A6</name>
    <dbReference type="NCBI Taxonomy" id="1132509"/>
    <lineage>
        <taxon>Archaea</taxon>
        <taxon>Methanobacteriati</taxon>
        <taxon>Methanobacteriota</taxon>
        <taxon>Stenosarchaea group</taxon>
        <taxon>Halobacteria</taxon>
        <taxon>Halobacteriales</taxon>
        <taxon>Halococcaceae</taxon>
        <taxon>Halococcus</taxon>
    </lineage>
</organism>
<dbReference type="eggNOG" id="arCOG07958">
    <property type="taxonomic scope" value="Archaea"/>
</dbReference>
<evidence type="ECO:0000313" key="2">
    <source>
        <dbReference type="EMBL" id="EMA41597.1"/>
    </source>
</evidence>
<protein>
    <recommendedName>
        <fullName evidence="1">SnoaL-like domain-containing protein</fullName>
    </recommendedName>
</protein>
<comment type="caution">
    <text evidence="2">The sequence shown here is derived from an EMBL/GenBank/DDBJ whole genome shotgun (WGS) entry which is preliminary data.</text>
</comment>
<dbReference type="Gene3D" id="3.10.450.50">
    <property type="match status" value="1"/>
</dbReference>
<dbReference type="SUPFAM" id="SSF54427">
    <property type="entry name" value="NTF2-like"/>
    <property type="match status" value="1"/>
</dbReference>
<sequence length="128" mass="14693">MTAETTIEAYYDALRTGDPLPPFFDLDESNVKFGIGERLVGEEIGEGLREQTRTTREWTVESHTLRVTEHDDVAWFSDRVRMAWTDDEGERHDHETRWSGTLVHDPDATDADTDWRFVGMHVSLPGEA</sequence>
<dbReference type="InterPro" id="IPR032710">
    <property type="entry name" value="NTF2-like_dom_sf"/>
</dbReference>
<dbReference type="AlphaFoldDB" id="M0M714"/>
<dbReference type="RefSeq" id="WP_007690366.1">
    <property type="nucleotide sequence ID" value="NZ_AJRK01000055.1"/>
</dbReference>
<keyword evidence="3" id="KW-1185">Reference proteome</keyword>
<reference evidence="2 3" key="1">
    <citation type="journal article" date="2014" name="PLoS Genet.">
        <title>Phylogenetically driven sequencing of extremely halophilic archaea reveals strategies for static and dynamic osmo-response.</title>
        <authorList>
            <person name="Becker E.A."/>
            <person name="Seitzer P.M."/>
            <person name="Tritt A."/>
            <person name="Larsen D."/>
            <person name="Krusor M."/>
            <person name="Yao A.I."/>
            <person name="Wu D."/>
            <person name="Madern D."/>
            <person name="Eisen J.A."/>
            <person name="Darling A.E."/>
            <person name="Facciotti M.T."/>
        </authorList>
    </citation>
    <scope>NUCLEOTIDE SEQUENCE [LARGE SCALE GENOMIC DNA]</scope>
    <source>
        <strain evidence="2 3">100A6</strain>
    </source>
</reference>